<gene>
    <name evidence="9" type="primary">lspA</name>
    <name evidence="12" type="ordered locus">Msip34_0522</name>
</gene>
<dbReference type="Pfam" id="PF01252">
    <property type="entry name" value="Peptidase_A8"/>
    <property type="match status" value="1"/>
</dbReference>
<dbReference type="NCBIfam" id="TIGR00077">
    <property type="entry name" value="lspA"/>
    <property type="match status" value="1"/>
</dbReference>
<evidence type="ECO:0000256" key="4">
    <source>
        <dbReference type="ARBA" id="ARBA00022692"/>
    </source>
</evidence>
<feature type="transmembrane region" description="Helical" evidence="9">
    <location>
        <begin position="124"/>
        <end position="144"/>
    </location>
</feature>
<keyword evidence="8 9" id="KW-0472">Membrane</keyword>
<keyword evidence="3 9" id="KW-0645">Protease</keyword>
<dbReference type="HAMAP" id="MF_00161">
    <property type="entry name" value="LspA"/>
    <property type="match status" value="1"/>
</dbReference>
<dbReference type="eggNOG" id="COG0597">
    <property type="taxonomic scope" value="Bacteria"/>
</dbReference>
<dbReference type="RefSeq" id="WP_015829412.1">
    <property type="nucleotide sequence ID" value="NC_012969.1"/>
</dbReference>
<comment type="pathway">
    <text evidence="9">Protein modification; lipoprotein biosynthesis (signal peptide cleavage).</text>
</comment>
<name>C6X9F0_METGS</name>
<reference evidence="13" key="1">
    <citation type="submission" date="2009-07" db="EMBL/GenBank/DDBJ databases">
        <title>Complete sequence of chromosome of Methylovorus sp. SIP3-4.</title>
        <authorList>
            <person name="Lucas S."/>
            <person name="Copeland A."/>
            <person name="Lapidus A."/>
            <person name="Glavina del Rio T."/>
            <person name="Tice H."/>
            <person name="Bruce D."/>
            <person name="Goodwin L."/>
            <person name="Pitluck S."/>
            <person name="Clum A."/>
            <person name="Larimer F."/>
            <person name="Land M."/>
            <person name="Hauser L."/>
            <person name="Kyrpides N."/>
            <person name="Mikhailova N."/>
            <person name="Kayluzhnaya M."/>
            <person name="Chistoserdova L."/>
        </authorList>
    </citation>
    <scope>NUCLEOTIDE SEQUENCE [LARGE SCALE GENOMIC DNA]</scope>
    <source>
        <strain evidence="13">SIP3-4</strain>
    </source>
</reference>
<comment type="caution">
    <text evidence="9">Lacks conserved residue(s) required for the propagation of feature annotation.</text>
</comment>
<keyword evidence="6 9" id="KW-0378">Hydrolase</keyword>
<feature type="active site" evidence="9">
    <location>
        <position position="132"/>
    </location>
</feature>
<evidence type="ECO:0000256" key="6">
    <source>
        <dbReference type="ARBA" id="ARBA00022801"/>
    </source>
</evidence>
<evidence type="ECO:0000256" key="10">
    <source>
        <dbReference type="RuleBase" id="RU000594"/>
    </source>
</evidence>
<dbReference type="PRINTS" id="PR00781">
    <property type="entry name" value="LIPOSIGPTASE"/>
</dbReference>
<evidence type="ECO:0000313" key="12">
    <source>
        <dbReference type="EMBL" id="ACT49770.1"/>
    </source>
</evidence>
<dbReference type="EC" id="3.4.23.36" evidence="9"/>
<evidence type="ECO:0000256" key="2">
    <source>
        <dbReference type="ARBA" id="ARBA00022475"/>
    </source>
</evidence>
<keyword evidence="5 9" id="KW-0064">Aspartyl protease</keyword>
<dbReference type="InterPro" id="IPR001872">
    <property type="entry name" value="Peptidase_A8"/>
</dbReference>
<dbReference type="GO" id="GO:0004190">
    <property type="term" value="F:aspartic-type endopeptidase activity"/>
    <property type="evidence" value="ECO:0007669"/>
    <property type="project" value="UniProtKB-UniRule"/>
</dbReference>
<dbReference type="PANTHER" id="PTHR33695">
    <property type="entry name" value="LIPOPROTEIN SIGNAL PEPTIDASE"/>
    <property type="match status" value="1"/>
</dbReference>
<organism evidence="12 13">
    <name type="scientific">Methylovorus glucosotrophus (strain SIP3-4)</name>
    <dbReference type="NCBI Taxonomy" id="582744"/>
    <lineage>
        <taxon>Bacteria</taxon>
        <taxon>Pseudomonadati</taxon>
        <taxon>Pseudomonadota</taxon>
        <taxon>Betaproteobacteria</taxon>
        <taxon>Nitrosomonadales</taxon>
        <taxon>Methylophilaceae</taxon>
        <taxon>Methylovorus</taxon>
    </lineage>
</organism>
<comment type="subcellular location">
    <subcellularLocation>
        <location evidence="9">Cell inner membrane</location>
        <topology evidence="9">Multi-pass membrane protein</topology>
    </subcellularLocation>
</comment>
<evidence type="ECO:0000256" key="3">
    <source>
        <dbReference type="ARBA" id="ARBA00022670"/>
    </source>
</evidence>
<feature type="transmembrane region" description="Helical" evidence="9">
    <location>
        <begin position="62"/>
        <end position="80"/>
    </location>
</feature>
<keyword evidence="2 9" id="KW-1003">Cell membrane</keyword>
<keyword evidence="4 9" id="KW-0812">Transmembrane</keyword>
<comment type="function">
    <text evidence="9 10">This protein specifically catalyzes the removal of signal peptides from prolipoproteins.</text>
</comment>
<dbReference type="AlphaFoldDB" id="C6X9F0"/>
<evidence type="ECO:0000256" key="9">
    <source>
        <dbReference type="HAMAP-Rule" id="MF_00161"/>
    </source>
</evidence>
<dbReference type="OrthoDB" id="9810259at2"/>
<dbReference type="PROSITE" id="PS00855">
    <property type="entry name" value="SPASE_II"/>
    <property type="match status" value="1"/>
</dbReference>
<comment type="similarity">
    <text evidence="1 9 11">Belongs to the peptidase A8 family.</text>
</comment>
<feature type="active site" evidence="9">
    <location>
        <position position="114"/>
    </location>
</feature>
<evidence type="ECO:0000256" key="1">
    <source>
        <dbReference type="ARBA" id="ARBA00006139"/>
    </source>
</evidence>
<dbReference type="UniPathway" id="UPA00665"/>
<dbReference type="Proteomes" id="UP000002743">
    <property type="component" value="Chromosome"/>
</dbReference>
<dbReference type="HOGENOM" id="CLU_083252_4_0_4"/>
<evidence type="ECO:0000256" key="8">
    <source>
        <dbReference type="ARBA" id="ARBA00023136"/>
    </source>
</evidence>
<protein>
    <recommendedName>
        <fullName evidence="9">Lipoprotein signal peptidase</fullName>
        <ecNumber evidence="9">3.4.23.36</ecNumber>
    </recommendedName>
    <alternativeName>
        <fullName evidence="9">Prolipoprotein signal peptidase</fullName>
    </alternativeName>
    <alternativeName>
        <fullName evidence="9">Signal peptidase II</fullName>
        <shortName evidence="9">SPase II</shortName>
    </alternativeName>
</protein>
<proteinExistence type="inferred from homology"/>
<evidence type="ECO:0000256" key="11">
    <source>
        <dbReference type="RuleBase" id="RU004181"/>
    </source>
</evidence>
<comment type="catalytic activity">
    <reaction evidence="9 10">
        <text>Release of signal peptides from bacterial membrane prolipoproteins. Hydrolyzes -Xaa-Yaa-Zaa-|-(S,diacylglyceryl)Cys-, in which Xaa is hydrophobic (preferably Leu), and Yaa (Ala or Ser) and Zaa (Gly or Ala) have small, neutral side chains.</text>
        <dbReference type="EC" id="3.4.23.36"/>
    </reaction>
</comment>
<sequence length="151" mass="16956">MRKWLALSAAVIALDLYTKHLVIKAFAYGEHLPITSFFDLVRYHNEGAAFSFLSQAGGWQRVFFSAIALIASGIILFMLRRHSTQKLFCFALALVLGGALGNLYDRLTLGYVVDFLFFHYQSFYWPAFNVADSAICVGVALLILDSFKKKS</sequence>
<dbReference type="STRING" id="582744.Msip34_0522"/>
<evidence type="ECO:0000256" key="7">
    <source>
        <dbReference type="ARBA" id="ARBA00022989"/>
    </source>
</evidence>
<dbReference type="KEGG" id="mei:Msip34_0522"/>
<evidence type="ECO:0000313" key="13">
    <source>
        <dbReference type="Proteomes" id="UP000002743"/>
    </source>
</evidence>
<dbReference type="EMBL" id="CP001674">
    <property type="protein sequence ID" value="ACT49770.1"/>
    <property type="molecule type" value="Genomic_DNA"/>
</dbReference>
<keyword evidence="7 9" id="KW-1133">Transmembrane helix</keyword>
<keyword evidence="12" id="KW-0449">Lipoprotein</keyword>
<feature type="transmembrane region" description="Helical" evidence="9">
    <location>
        <begin position="87"/>
        <end position="104"/>
    </location>
</feature>
<keyword evidence="9" id="KW-0997">Cell inner membrane</keyword>
<accession>C6X9F0</accession>
<keyword evidence="13" id="KW-1185">Reference proteome</keyword>
<dbReference type="GO" id="GO:0005886">
    <property type="term" value="C:plasma membrane"/>
    <property type="evidence" value="ECO:0007669"/>
    <property type="project" value="UniProtKB-SubCell"/>
</dbReference>
<reference evidence="12 13" key="2">
    <citation type="journal article" date="2011" name="J. Bacteriol.">
        <title>Genomes of three methylotrophs from a single niche uncover genetic and metabolic divergence of Methylophilaceae.</title>
        <authorList>
            <person name="Lapidus A."/>
            <person name="Clum A."/>
            <person name="Labutti K."/>
            <person name="Kaluzhnaya M.G."/>
            <person name="Lim S."/>
            <person name="Beck D.A."/>
            <person name="Glavina Del Rio T."/>
            <person name="Nolan M."/>
            <person name="Mavromatis K."/>
            <person name="Huntemann M."/>
            <person name="Lucas S."/>
            <person name="Lidstrom M.E."/>
            <person name="Ivanova N."/>
            <person name="Chistoserdova L."/>
        </authorList>
    </citation>
    <scope>NUCLEOTIDE SEQUENCE [LARGE SCALE GENOMIC DNA]</scope>
    <source>
        <strain evidence="12 13">SIP3-4</strain>
    </source>
</reference>
<evidence type="ECO:0000256" key="5">
    <source>
        <dbReference type="ARBA" id="ARBA00022750"/>
    </source>
</evidence>
<dbReference type="GO" id="GO:0006508">
    <property type="term" value="P:proteolysis"/>
    <property type="evidence" value="ECO:0007669"/>
    <property type="project" value="UniProtKB-KW"/>
</dbReference>
<dbReference type="PANTHER" id="PTHR33695:SF1">
    <property type="entry name" value="LIPOPROTEIN SIGNAL PEPTIDASE"/>
    <property type="match status" value="1"/>
</dbReference>